<proteinExistence type="predicted"/>
<accession>A0A0R3C8A8</accession>
<sequence length="81" mass="8713">MALRAFNEPRSLAADIDEYVKSGGDDRDRLSAALSHLRRIGADGLQAVGAGARLMGRETLSAHPEDISTMDDFLTVVLSKL</sequence>
<organism evidence="1 2">
    <name type="scientific">Bradyrhizobium yuanmingense</name>
    <dbReference type="NCBI Taxonomy" id="108015"/>
    <lineage>
        <taxon>Bacteria</taxon>
        <taxon>Pseudomonadati</taxon>
        <taxon>Pseudomonadota</taxon>
        <taxon>Alphaproteobacteria</taxon>
        <taxon>Hyphomicrobiales</taxon>
        <taxon>Nitrobacteraceae</taxon>
        <taxon>Bradyrhizobium</taxon>
    </lineage>
</organism>
<dbReference type="Proteomes" id="UP000051380">
    <property type="component" value="Unassembled WGS sequence"/>
</dbReference>
<name>A0A0R3C8A8_9BRAD</name>
<comment type="caution">
    <text evidence="1">The sequence shown here is derived from an EMBL/GenBank/DDBJ whole genome shotgun (WGS) entry which is preliminary data.</text>
</comment>
<dbReference type="EMBL" id="LJYF01000029">
    <property type="protein sequence ID" value="KRP93791.1"/>
    <property type="molecule type" value="Genomic_DNA"/>
</dbReference>
<evidence type="ECO:0000313" key="2">
    <source>
        <dbReference type="Proteomes" id="UP000051380"/>
    </source>
</evidence>
<gene>
    <name evidence="1" type="ORF">AOQ72_21135</name>
</gene>
<protein>
    <submittedName>
        <fullName evidence="1">Uncharacterized protein</fullName>
    </submittedName>
</protein>
<reference evidence="1 2" key="1">
    <citation type="submission" date="2015-09" db="EMBL/GenBank/DDBJ databases">
        <title>Draft Genome Sequence of the Strain BR 3267 (Bradyrhizobium yuanmingense) recommended as inoculant for cowpea in Brazil.</title>
        <authorList>
            <person name="Simoes-Araujo J.L."/>
            <person name="Zilli J.E."/>
        </authorList>
    </citation>
    <scope>NUCLEOTIDE SEQUENCE [LARGE SCALE GENOMIC DNA]</scope>
    <source>
        <strain evidence="1 2">BR3267</strain>
    </source>
</reference>
<dbReference type="RefSeq" id="WP_057027941.1">
    <property type="nucleotide sequence ID" value="NZ_LJYF01000029.1"/>
</dbReference>
<dbReference type="AlphaFoldDB" id="A0A0R3C8A8"/>
<dbReference type="OrthoDB" id="8283706at2"/>
<evidence type="ECO:0000313" key="1">
    <source>
        <dbReference type="EMBL" id="KRP93791.1"/>
    </source>
</evidence>